<dbReference type="NCBIfam" id="NF006914">
    <property type="entry name" value="PRK09404.1"/>
    <property type="match status" value="1"/>
</dbReference>
<keyword evidence="5" id="KW-0786">Thiamine pyrophosphate</keyword>
<feature type="domain" description="Transketolase-like pyrimidine-binding" evidence="6">
    <location>
        <begin position="575"/>
        <end position="778"/>
    </location>
</feature>
<dbReference type="Gene3D" id="3.40.50.11610">
    <property type="entry name" value="Multifunctional 2-oxoglutarate metabolism enzyme, C-terminal domain"/>
    <property type="match status" value="1"/>
</dbReference>
<organism evidence="7">
    <name type="scientific">Arion vulgaris</name>
    <dbReference type="NCBI Taxonomy" id="1028688"/>
    <lineage>
        <taxon>Eukaryota</taxon>
        <taxon>Metazoa</taxon>
        <taxon>Spiralia</taxon>
        <taxon>Lophotrochozoa</taxon>
        <taxon>Mollusca</taxon>
        <taxon>Gastropoda</taxon>
        <taxon>Heterobranchia</taxon>
        <taxon>Euthyneura</taxon>
        <taxon>Panpulmonata</taxon>
        <taxon>Eupulmonata</taxon>
        <taxon>Stylommatophora</taxon>
        <taxon>Helicina</taxon>
        <taxon>Arionoidea</taxon>
        <taxon>Arionidae</taxon>
        <taxon>Arion</taxon>
    </lineage>
</organism>
<dbReference type="InterPro" id="IPR005475">
    <property type="entry name" value="Transketolase-like_Pyr-bd"/>
</dbReference>
<dbReference type="GO" id="GO:0016624">
    <property type="term" value="F:oxidoreductase activity, acting on the aldehyde or oxo group of donors, disulfide as acceptor"/>
    <property type="evidence" value="ECO:0007669"/>
    <property type="project" value="InterPro"/>
</dbReference>
<dbReference type="InterPro" id="IPR031717">
    <property type="entry name" value="ODO-1/KGD_C"/>
</dbReference>
<dbReference type="Pfam" id="PF02779">
    <property type="entry name" value="Transket_pyr"/>
    <property type="match status" value="1"/>
</dbReference>
<evidence type="ECO:0000256" key="5">
    <source>
        <dbReference type="ARBA" id="ARBA00023052"/>
    </source>
</evidence>
<dbReference type="InterPro" id="IPR029061">
    <property type="entry name" value="THDP-binding"/>
</dbReference>
<dbReference type="AlphaFoldDB" id="A0A0B6ZF52"/>
<dbReference type="NCBIfam" id="TIGR00239">
    <property type="entry name" value="2oxo_dh_E1"/>
    <property type="match status" value="1"/>
</dbReference>
<dbReference type="SUPFAM" id="SSF52518">
    <property type="entry name" value="Thiamin diphosphate-binding fold (THDP-binding)"/>
    <property type="match status" value="2"/>
</dbReference>
<reference evidence="7" key="1">
    <citation type="submission" date="2014-12" db="EMBL/GenBank/DDBJ databases">
        <title>Insight into the proteome of Arion vulgaris.</title>
        <authorList>
            <person name="Aradska J."/>
            <person name="Bulat T."/>
            <person name="Smidak R."/>
            <person name="Sarate P."/>
            <person name="Gangsoo J."/>
            <person name="Sialana F."/>
            <person name="Bilban M."/>
            <person name="Lubec G."/>
        </authorList>
    </citation>
    <scope>NUCLEOTIDE SEQUENCE</scope>
    <source>
        <tissue evidence="7">Skin</tissue>
    </source>
</reference>
<evidence type="ECO:0000313" key="7">
    <source>
        <dbReference type="EMBL" id="CEK67173.1"/>
    </source>
</evidence>
<dbReference type="NCBIfam" id="NF008907">
    <property type="entry name" value="PRK12270.1"/>
    <property type="match status" value="1"/>
</dbReference>
<dbReference type="Gene3D" id="1.10.287.1150">
    <property type="entry name" value="TPP helical domain"/>
    <property type="match status" value="1"/>
</dbReference>
<comment type="cofactor">
    <cofactor evidence="1">
        <name>thiamine diphosphate</name>
        <dbReference type="ChEBI" id="CHEBI:58937"/>
    </cofactor>
</comment>
<dbReference type="InterPro" id="IPR011603">
    <property type="entry name" value="2oxoglutarate_DH_E1"/>
</dbReference>
<dbReference type="Gene3D" id="3.40.50.12470">
    <property type="match status" value="1"/>
</dbReference>
<gene>
    <name evidence="7" type="primary">ORF61623</name>
</gene>
<keyword evidence="3" id="KW-0809">Transit peptide</keyword>
<proteinExistence type="inferred from homology"/>
<evidence type="ECO:0000256" key="1">
    <source>
        <dbReference type="ARBA" id="ARBA00001964"/>
    </source>
</evidence>
<dbReference type="Pfam" id="PF00676">
    <property type="entry name" value="E1_dh"/>
    <property type="match status" value="1"/>
</dbReference>
<evidence type="ECO:0000256" key="3">
    <source>
        <dbReference type="ARBA" id="ARBA00022946"/>
    </source>
</evidence>
<evidence type="ECO:0000259" key="6">
    <source>
        <dbReference type="SMART" id="SM00861"/>
    </source>
</evidence>
<dbReference type="EMBL" id="HACG01020308">
    <property type="protein sequence ID" value="CEK67173.1"/>
    <property type="molecule type" value="Transcribed_RNA"/>
</dbReference>
<dbReference type="GO" id="GO:0030976">
    <property type="term" value="F:thiamine pyrophosphate binding"/>
    <property type="evidence" value="ECO:0007669"/>
    <property type="project" value="InterPro"/>
</dbReference>
<dbReference type="PANTHER" id="PTHR23152">
    <property type="entry name" value="2-OXOGLUTARATE DEHYDROGENASE"/>
    <property type="match status" value="1"/>
</dbReference>
<dbReference type="Gene3D" id="3.40.50.970">
    <property type="match status" value="1"/>
</dbReference>
<dbReference type="InterPro" id="IPR042179">
    <property type="entry name" value="KGD_C_sf"/>
</dbReference>
<comment type="similarity">
    <text evidence="2">Belongs to the alpha-ketoglutarate dehydrogenase family.</text>
</comment>
<keyword evidence="4" id="KW-0560">Oxidoreductase</keyword>
<protein>
    <recommendedName>
        <fullName evidence="6">Transketolase-like pyrimidine-binding domain-containing protein</fullName>
    </recommendedName>
</protein>
<dbReference type="PANTHER" id="PTHR23152:SF4">
    <property type="entry name" value="2-OXOADIPATE DEHYDROGENASE COMPLEX COMPONENT E1"/>
    <property type="match status" value="1"/>
</dbReference>
<dbReference type="SMART" id="SM00861">
    <property type="entry name" value="Transket_pyr"/>
    <property type="match status" value="1"/>
</dbReference>
<dbReference type="Pfam" id="PF16870">
    <property type="entry name" value="OxoGdeHyase_C"/>
    <property type="match status" value="1"/>
</dbReference>
<accession>A0A0B6ZF52</accession>
<sequence>MSVLYRVQRILGCKYQYLRHSGCNYYHSKAGVYGNKSRPTCTEAYQYTTEELSNRLKYANIVQLVDAYRSHGHKKASLDPLLLQEISKVPELDLCQFGVSEGDSNLVPTLGIVSGAGNDISVSDLITWLQQCYCGHLAIEFQHLETQAERRWFADKFETRNQISISDGQKVSLAKLLLRAQAFDHFLATKFSNVKRYGGEGGESMMGCLEEILRKCAEHDVDDVVMSMSHRGRLNFMTCLLNFPPVLMFKKMKGHTEIPDGVRGVGDVLSHFYTSVNLNYQDKQVHVSLIPNPSHLEASSPVTVGKARSKLQTAKRGDYSQNSDARPGDGVLCLQVHGDASFTGQGVVAETFCFAETAHFDIGGSVHLIVNNQVGFTTQADRGRSSHYCSDIAKVNSYPVIHVNGDYPEDVVRAASLAMEYRQKFRRDVFIDLLCYRRWGHNEMDEPSFTQPVMYRTINNRRSVPDHYAQSLVSKGLCNEAGLKENVQQWNSELSEHLDQVTSYKIKPYHLQGRWSSLVQAGDDITTWDTGVPLDMLKYVGARSATVPANLNVHATVQKSHLDRRLQKLTEGEGLDWATAEALAMGSLLHQGFHVRISGQDVGRGTFSHRHCMIVDQETDDIYIPLNNISTSQTAFLEVANSVLSEEGVLGFEYGMSIDDLNTLVIWEAQFGDFFNAAQTVIDTYITSGELKWLLQSGLVMLLPHGMDGAGPEHSSCRIERFLQQCDSREDQVDSENVNIQIVNPTTPAQYFHLLRRQMVRNYRKPLVLAAPKVILRLPAATSSLVDMLPGTHFHPVLPDPGVSPSDVTRLVFCSGKHYYTLITEREKRGIRNVAVIRLESLCPFPVQELQDLFNQFSKVKEFVWSQEEHRNMGAWAFVCPRFQNLVGCHLKYAGREVHGTPATGIGDVHKQETDNIIKQVFA</sequence>
<dbReference type="PIRSF" id="PIRSF000157">
    <property type="entry name" value="Oxoglu_dh_E1"/>
    <property type="match status" value="1"/>
</dbReference>
<evidence type="ECO:0000256" key="4">
    <source>
        <dbReference type="ARBA" id="ARBA00023002"/>
    </source>
</evidence>
<name>A0A0B6ZF52_9EUPU</name>
<dbReference type="CDD" id="cd02016">
    <property type="entry name" value="TPP_E1_OGDC_like"/>
    <property type="match status" value="1"/>
</dbReference>
<dbReference type="InterPro" id="IPR001017">
    <property type="entry name" value="DH_E1"/>
</dbReference>
<evidence type="ECO:0000256" key="2">
    <source>
        <dbReference type="ARBA" id="ARBA00006936"/>
    </source>
</evidence>